<keyword evidence="1" id="KW-0812">Transmembrane</keyword>
<feature type="transmembrane region" description="Helical" evidence="1">
    <location>
        <begin position="204"/>
        <end position="221"/>
    </location>
</feature>
<feature type="transmembrane region" description="Helical" evidence="1">
    <location>
        <begin position="407"/>
        <end position="426"/>
    </location>
</feature>
<accession>A0A9D1KH19</accession>
<reference evidence="2" key="2">
    <citation type="journal article" date="2021" name="PeerJ">
        <title>Extensive microbial diversity within the chicken gut microbiome revealed by metagenomics and culture.</title>
        <authorList>
            <person name="Gilroy R."/>
            <person name="Ravi A."/>
            <person name="Getino M."/>
            <person name="Pursley I."/>
            <person name="Horton D.L."/>
            <person name="Alikhan N.F."/>
            <person name="Baker D."/>
            <person name="Gharbi K."/>
            <person name="Hall N."/>
            <person name="Watson M."/>
            <person name="Adriaenssens E.M."/>
            <person name="Foster-Nyarko E."/>
            <person name="Jarju S."/>
            <person name="Secka A."/>
            <person name="Antonio M."/>
            <person name="Oren A."/>
            <person name="Chaudhuri R.R."/>
            <person name="La Ragione R."/>
            <person name="Hildebrand F."/>
            <person name="Pallen M.J."/>
        </authorList>
    </citation>
    <scope>NUCLEOTIDE SEQUENCE</scope>
    <source>
        <strain evidence="2">CHK123-3438</strain>
    </source>
</reference>
<dbReference type="AlphaFoldDB" id="A0A9D1KH19"/>
<feature type="transmembrane region" description="Helical" evidence="1">
    <location>
        <begin position="266"/>
        <end position="289"/>
    </location>
</feature>
<dbReference type="EMBL" id="DVKS01000152">
    <property type="protein sequence ID" value="HIT42162.1"/>
    <property type="molecule type" value="Genomic_DNA"/>
</dbReference>
<dbReference type="NCBIfam" id="TIGR04370">
    <property type="entry name" value="glyco_rpt_poly"/>
    <property type="match status" value="1"/>
</dbReference>
<feature type="transmembrane region" description="Helical" evidence="1">
    <location>
        <begin position="130"/>
        <end position="152"/>
    </location>
</feature>
<evidence type="ECO:0000313" key="3">
    <source>
        <dbReference type="Proteomes" id="UP000886860"/>
    </source>
</evidence>
<feature type="transmembrane region" description="Helical" evidence="1">
    <location>
        <begin position="29"/>
        <end position="46"/>
    </location>
</feature>
<feature type="transmembrane region" description="Helical" evidence="1">
    <location>
        <begin position="88"/>
        <end position="109"/>
    </location>
</feature>
<protein>
    <submittedName>
        <fullName evidence="2">O-antigen polysaccharide polymerase Wzy family protein</fullName>
    </submittedName>
</protein>
<feature type="transmembrane region" description="Helical" evidence="1">
    <location>
        <begin position="457"/>
        <end position="481"/>
    </location>
</feature>
<comment type="caution">
    <text evidence="2">The sequence shown here is derived from an EMBL/GenBank/DDBJ whole genome shotgun (WGS) entry which is preliminary data.</text>
</comment>
<dbReference type="Pfam" id="PF14296">
    <property type="entry name" value="O-ag_pol_Wzy"/>
    <property type="match status" value="1"/>
</dbReference>
<sequence>MAALIRYGLIFLTFGGGFQALAAELPYSGMLFAVVCLWLANMMYALEKLRERILFFWFHVTLFTFLMGRPVIGALQGELWWDYGHENVMFALTALLLTLGFLQLGALFGSQWSLRQKEAAGWGLEEQKGFCYYFGWVSQIVFYISLVFTFMLGMEKVVYIQDHTYYEYFSDFKSQLPYVVYELSTLTKYSLCFFLACLPKKSRAFPVLALYVLSAVPELIVGERNPIVLNVIFALSYYVIRDFFWAERAQHAEGGPAEQEKPWLGVLEKGALILAVPLGLVLLGAMNYLREGQGMEGGLNPIAVIADLFYKQGVSFRWLALGYGAIPFLPHNGFTNYTFGSFIDYFCNGSIAQKFFGAVSLGSSNSLLKAQYGNNFSHHLSYILLGDEYLAGHGCGSSYLLEVFADYGYLGIVVFSLILGLFLVCAPRLAGKNAVLFSIILLCMTNLFLIPRAEATGFLQFVLTMQFWAAFVICCGGALILSHRFYKRKYTAGQAVSIR</sequence>
<reference evidence="2" key="1">
    <citation type="submission" date="2020-10" db="EMBL/GenBank/DDBJ databases">
        <authorList>
            <person name="Gilroy R."/>
        </authorList>
    </citation>
    <scope>NUCLEOTIDE SEQUENCE</scope>
    <source>
        <strain evidence="2">CHK123-3438</strain>
    </source>
</reference>
<feature type="transmembrane region" description="Helical" evidence="1">
    <location>
        <begin position="53"/>
        <end position="76"/>
    </location>
</feature>
<dbReference type="Proteomes" id="UP000886860">
    <property type="component" value="Unassembled WGS sequence"/>
</dbReference>
<evidence type="ECO:0000313" key="2">
    <source>
        <dbReference type="EMBL" id="HIT42162.1"/>
    </source>
</evidence>
<keyword evidence="1" id="KW-0472">Membrane</keyword>
<dbReference type="InterPro" id="IPR029468">
    <property type="entry name" value="O-ag_pol_Wzy"/>
</dbReference>
<proteinExistence type="predicted"/>
<keyword evidence="1" id="KW-1133">Transmembrane helix</keyword>
<name>A0A9D1KH19_9FIRM</name>
<organism evidence="2 3">
    <name type="scientific">Candidatus Caccovicinus merdipullorum</name>
    <dbReference type="NCBI Taxonomy" id="2840724"/>
    <lineage>
        <taxon>Bacteria</taxon>
        <taxon>Bacillati</taxon>
        <taxon>Bacillota</taxon>
        <taxon>Clostridia</taxon>
        <taxon>Eubacteriales</taxon>
        <taxon>Candidatus Caccovicinus</taxon>
    </lineage>
</organism>
<evidence type="ECO:0000256" key="1">
    <source>
        <dbReference type="SAM" id="Phobius"/>
    </source>
</evidence>
<gene>
    <name evidence="2" type="ORF">IAB60_08735</name>
</gene>
<feature type="transmembrane region" description="Helical" evidence="1">
    <location>
        <begin position="433"/>
        <end position="451"/>
    </location>
</feature>
<feature type="transmembrane region" description="Helical" evidence="1">
    <location>
        <begin position="178"/>
        <end position="197"/>
    </location>
</feature>